<dbReference type="PANTHER" id="PTHR33695">
    <property type="entry name" value="LIPOPROTEIN SIGNAL PEPTIDASE"/>
    <property type="match status" value="1"/>
</dbReference>
<dbReference type="NCBIfam" id="TIGR00077">
    <property type="entry name" value="lspA"/>
    <property type="match status" value="1"/>
</dbReference>
<dbReference type="GO" id="GO:0005886">
    <property type="term" value="C:plasma membrane"/>
    <property type="evidence" value="ECO:0007669"/>
    <property type="project" value="UniProtKB-SubCell"/>
</dbReference>
<comment type="function">
    <text evidence="9">This protein specifically catalyzes the removal of signal peptides from prolipoproteins.</text>
</comment>
<protein>
    <recommendedName>
        <fullName evidence="9">Lipoprotein signal peptidase</fullName>
        <ecNumber evidence="9">3.4.23.36</ecNumber>
    </recommendedName>
    <alternativeName>
        <fullName evidence="9">Prolipoprotein signal peptidase</fullName>
    </alternativeName>
    <alternativeName>
        <fullName evidence="9">Signal peptidase II</fullName>
        <shortName evidence="9">SPase II</shortName>
    </alternativeName>
</protein>
<feature type="active site" evidence="9">
    <location>
        <position position="127"/>
    </location>
</feature>
<reference evidence="11 12" key="1">
    <citation type="submission" date="2018-08" db="EMBL/GenBank/DDBJ databases">
        <title>A genome reference for cultivated species of the human gut microbiota.</title>
        <authorList>
            <person name="Zou Y."/>
            <person name="Xue W."/>
            <person name="Luo G."/>
        </authorList>
    </citation>
    <scope>NUCLEOTIDE SEQUENCE [LARGE SCALE GENOMIC DNA]</scope>
    <source>
        <strain evidence="11 12">AF18-46</strain>
    </source>
</reference>
<comment type="caution">
    <text evidence="11">The sequence shown here is derived from an EMBL/GenBank/DDBJ whole genome shotgun (WGS) entry which is preliminary data.</text>
</comment>
<evidence type="ECO:0000256" key="3">
    <source>
        <dbReference type="ARBA" id="ARBA00022670"/>
    </source>
</evidence>
<evidence type="ECO:0000256" key="2">
    <source>
        <dbReference type="ARBA" id="ARBA00022475"/>
    </source>
</evidence>
<evidence type="ECO:0000256" key="8">
    <source>
        <dbReference type="ARBA" id="ARBA00023136"/>
    </source>
</evidence>
<dbReference type="PANTHER" id="PTHR33695:SF1">
    <property type="entry name" value="LIPOPROTEIN SIGNAL PEPTIDASE"/>
    <property type="match status" value="1"/>
</dbReference>
<evidence type="ECO:0000256" key="4">
    <source>
        <dbReference type="ARBA" id="ARBA00022692"/>
    </source>
</evidence>
<dbReference type="GO" id="GO:0004190">
    <property type="term" value="F:aspartic-type endopeptidase activity"/>
    <property type="evidence" value="ECO:0007669"/>
    <property type="project" value="UniProtKB-UniRule"/>
</dbReference>
<accession>A0A412PEW6</accession>
<feature type="transmembrane region" description="Helical" evidence="9">
    <location>
        <begin position="120"/>
        <end position="142"/>
    </location>
</feature>
<comment type="similarity">
    <text evidence="1 9 10">Belongs to the peptidase A8 family.</text>
</comment>
<evidence type="ECO:0000313" key="12">
    <source>
        <dbReference type="Proteomes" id="UP000284731"/>
    </source>
</evidence>
<feature type="transmembrane region" description="Helical" evidence="9">
    <location>
        <begin position="81"/>
        <end position="99"/>
    </location>
</feature>
<comment type="caution">
    <text evidence="9">Lacks conserved residue(s) required for the propagation of feature annotation.</text>
</comment>
<dbReference type="InterPro" id="IPR001872">
    <property type="entry name" value="Peptidase_A8"/>
</dbReference>
<feature type="active site" evidence="9">
    <location>
        <position position="109"/>
    </location>
</feature>
<name>A0A412PEW6_9FIRM</name>
<evidence type="ECO:0000256" key="7">
    <source>
        <dbReference type="ARBA" id="ARBA00022989"/>
    </source>
</evidence>
<organism evidence="11 12">
    <name type="scientific">Solobacterium moorei</name>
    <dbReference type="NCBI Taxonomy" id="102148"/>
    <lineage>
        <taxon>Bacteria</taxon>
        <taxon>Bacillati</taxon>
        <taxon>Bacillota</taxon>
        <taxon>Erysipelotrichia</taxon>
        <taxon>Erysipelotrichales</taxon>
        <taxon>Erysipelotrichaceae</taxon>
        <taxon>Solobacterium</taxon>
    </lineage>
</organism>
<evidence type="ECO:0000256" key="6">
    <source>
        <dbReference type="ARBA" id="ARBA00022801"/>
    </source>
</evidence>
<keyword evidence="7 9" id="KW-1133">Transmembrane helix</keyword>
<dbReference type="HAMAP" id="MF_00161">
    <property type="entry name" value="LspA"/>
    <property type="match status" value="1"/>
</dbReference>
<evidence type="ECO:0000256" key="1">
    <source>
        <dbReference type="ARBA" id="ARBA00006139"/>
    </source>
</evidence>
<evidence type="ECO:0000256" key="5">
    <source>
        <dbReference type="ARBA" id="ARBA00022750"/>
    </source>
</evidence>
<gene>
    <name evidence="9 11" type="primary">lspA</name>
    <name evidence="11" type="ORF">DWX20_04945</name>
</gene>
<evidence type="ECO:0000256" key="9">
    <source>
        <dbReference type="HAMAP-Rule" id="MF_00161"/>
    </source>
</evidence>
<keyword evidence="4 9" id="KW-0812">Transmembrane</keyword>
<keyword evidence="3 9" id="KW-0645">Protease</keyword>
<comment type="pathway">
    <text evidence="9">Protein modification; lipoprotein biosynthesis (signal peptide cleavage).</text>
</comment>
<dbReference type="EC" id="3.4.23.36" evidence="9"/>
<dbReference type="RefSeq" id="WP_118764704.1">
    <property type="nucleotide sequence ID" value="NZ_CABJCF010000002.1"/>
</dbReference>
<evidence type="ECO:0000256" key="10">
    <source>
        <dbReference type="RuleBase" id="RU004181"/>
    </source>
</evidence>
<comment type="subcellular location">
    <subcellularLocation>
        <location evidence="9">Cell membrane</location>
        <topology evidence="9">Multi-pass membrane protein</topology>
    </subcellularLocation>
</comment>
<dbReference type="Pfam" id="PF01252">
    <property type="entry name" value="Peptidase_A8"/>
    <property type="match status" value="1"/>
</dbReference>
<keyword evidence="2 9" id="KW-1003">Cell membrane</keyword>
<dbReference type="UniPathway" id="UPA00665"/>
<dbReference type="EMBL" id="QRWX01000002">
    <property type="protein sequence ID" value="RGT56157.1"/>
    <property type="molecule type" value="Genomic_DNA"/>
</dbReference>
<sequence>MVYIGIIIVTVFIDLYSKMWAASLGLFHDIPVIEGFFHITYVQNTGMAWSLLSGQQGVLALVAAVAIGLMGWYLFVKKPDILTGISLALMIGGAAGNLMDRLFLNYVRDFLNFYIFGYDFPVFNVADMALCIGVFLLLIATWKEEKNGKTNLDRK</sequence>
<dbReference type="AlphaFoldDB" id="A0A412PEW6"/>
<evidence type="ECO:0000313" key="11">
    <source>
        <dbReference type="EMBL" id="RGT56157.1"/>
    </source>
</evidence>
<keyword evidence="8 9" id="KW-0472">Membrane</keyword>
<comment type="catalytic activity">
    <reaction evidence="9">
        <text>Release of signal peptides from bacterial membrane prolipoproteins. Hydrolyzes -Xaa-Yaa-Zaa-|-(S,diacylglyceryl)Cys-, in which Xaa is hydrophobic (preferably Leu), and Yaa (Ala or Ser) and Zaa (Gly or Ala) have small, neutral side chains.</text>
        <dbReference type="EC" id="3.4.23.36"/>
    </reaction>
</comment>
<keyword evidence="5 9" id="KW-0064">Aspartyl protease</keyword>
<feature type="transmembrane region" description="Helical" evidence="9">
    <location>
        <begin position="57"/>
        <end position="75"/>
    </location>
</feature>
<dbReference type="Proteomes" id="UP000284731">
    <property type="component" value="Unassembled WGS sequence"/>
</dbReference>
<keyword evidence="6 9" id="KW-0378">Hydrolase</keyword>
<proteinExistence type="inferred from homology"/>
<dbReference type="PRINTS" id="PR00781">
    <property type="entry name" value="LIPOSIGPTASE"/>
</dbReference>
<dbReference type="GO" id="GO:0006508">
    <property type="term" value="P:proteolysis"/>
    <property type="evidence" value="ECO:0007669"/>
    <property type="project" value="UniProtKB-KW"/>
</dbReference>